<reference evidence="4 5" key="1">
    <citation type="submission" date="2018-03" db="EMBL/GenBank/DDBJ databases">
        <title>Aquarubrobacter algicola gen. nov., sp. nov., a novel actinobacterium isolated from shallow eutrophic lake during the end of cyanobacterial harmful algal blooms.</title>
        <authorList>
            <person name="Chun S.J."/>
        </authorList>
    </citation>
    <scope>NUCLEOTIDE SEQUENCE [LARGE SCALE GENOMIC DNA]</scope>
    <source>
        <strain evidence="4 5">Seoho-28</strain>
    </source>
</reference>
<organism evidence="4 5">
    <name type="scientific">Paraconexibacter algicola</name>
    <dbReference type="NCBI Taxonomy" id="2133960"/>
    <lineage>
        <taxon>Bacteria</taxon>
        <taxon>Bacillati</taxon>
        <taxon>Actinomycetota</taxon>
        <taxon>Thermoleophilia</taxon>
        <taxon>Solirubrobacterales</taxon>
        <taxon>Paraconexibacteraceae</taxon>
        <taxon>Paraconexibacter</taxon>
    </lineage>
</organism>
<feature type="chain" id="PRO_5015606792" description="Peptidase C51 domain-containing protein" evidence="2">
    <location>
        <begin position="32"/>
        <end position="277"/>
    </location>
</feature>
<evidence type="ECO:0000256" key="2">
    <source>
        <dbReference type="SAM" id="SignalP"/>
    </source>
</evidence>
<dbReference type="RefSeq" id="WP_107567608.1">
    <property type="nucleotide sequence ID" value="NZ_PYYB01000001.1"/>
</dbReference>
<feature type="domain" description="Peptidase C51" evidence="3">
    <location>
        <begin position="149"/>
        <end position="276"/>
    </location>
</feature>
<dbReference type="InterPro" id="IPR007921">
    <property type="entry name" value="CHAP_dom"/>
</dbReference>
<dbReference type="PROSITE" id="PS50911">
    <property type="entry name" value="CHAP"/>
    <property type="match status" value="1"/>
</dbReference>
<evidence type="ECO:0000313" key="4">
    <source>
        <dbReference type="EMBL" id="PTL59172.1"/>
    </source>
</evidence>
<comment type="caution">
    <text evidence="4">The sequence shown here is derived from an EMBL/GenBank/DDBJ whole genome shotgun (WGS) entry which is preliminary data.</text>
</comment>
<dbReference type="SUPFAM" id="SSF54001">
    <property type="entry name" value="Cysteine proteinases"/>
    <property type="match status" value="1"/>
</dbReference>
<name>A0A2T4UIV3_9ACTN</name>
<dbReference type="Proteomes" id="UP000240739">
    <property type="component" value="Unassembled WGS sequence"/>
</dbReference>
<feature type="region of interest" description="Disordered" evidence="1">
    <location>
        <begin position="123"/>
        <end position="146"/>
    </location>
</feature>
<evidence type="ECO:0000313" key="5">
    <source>
        <dbReference type="Proteomes" id="UP000240739"/>
    </source>
</evidence>
<evidence type="ECO:0000256" key="1">
    <source>
        <dbReference type="SAM" id="MobiDB-lite"/>
    </source>
</evidence>
<dbReference type="InterPro" id="IPR038765">
    <property type="entry name" value="Papain-like_cys_pep_sf"/>
</dbReference>
<dbReference type="Pfam" id="PF05257">
    <property type="entry name" value="CHAP"/>
    <property type="match status" value="1"/>
</dbReference>
<proteinExistence type="predicted"/>
<keyword evidence="2" id="KW-0732">Signal</keyword>
<accession>A0A2T4UIV3</accession>
<dbReference type="PROSITE" id="PS51318">
    <property type="entry name" value="TAT"/>
    <property type="match status" value="1"/>
</dbReference>
<feature type="signal peptide" evidence="2">
    <location>
        <begin position="1"/>
        <end position="31"/>
    </location>
</feature>
<sequence length="277" mass="29795">MHLSRTQGRRRALLATTTVAAALTLVGAAGAKTADGPTARAAAAPGTVKVNAGYTLAVRATPSSSGRVVRKLANDTKVRIVCQTQGDRVTGRFGTSTLWDKLSGGGYVSDTYVYTGSDQRVAPDCGGSTTPVNTQPSPAPSSGLPASVKLRDDYPYPTRSWNGVDPWNFYFRECTSFVAYRISKVIRGFANGYKGGRFGNAMTWDDNARRIGMKVDRTPKVGSIMVRNSGRYGHVAIVAKVGSGGKRIFVEQYNAGGTHRYSKEWLTRTSVMTFIHP</sequence>
<dbReference type="OrthoDB" id="5150337at2"/>
<dbReference type="InterPro" id="IPR006311">
    <property type="entry name" value="TAT_signal"/>
</dbReference>
<dbReference type="AlphaFoldDB" id="A0A2T4UIV3"/>
<dbReference type="Gene3D" id="2.30.30.40">
    <property type="entry name" value="SH3 Domains"/>
    <property type="match status" value="1"/>
</dbReference>
<evidence type="ECO:0000259" key="3">
    <source>
        <dbReference type="PROSITE" id="PS50911"/>
    </source>
</evidence>
<protein>
    <recommendedName>
        <fullName evidence="3">Peptidase C51 domain-containing protein</fullName>
    </recommendedName>
</protein>
<keyword evidence="5" id="KW-1185">Reference proteome</keyword>
<dbReference type="EMBL" id="PYYB01000001">
    <property type="protein sequence ID" value="PTL59172.1"/>
    <property type="molecule type" value="Genomic_DNA"/>
</dbReference>
<gene>
    <name evidence="4" type="ORF">C7Y72_05675</name>
</gene>
<dbReference type="Gene3D" id="3.90.1720.10">
    <property type="entry name" value="endopeptidase domain like (from Nostoc punctiforme)"/>
    <property type="match status" value="1"/>
</dbReference>